<organism evidence="6">
    <name type="scientific">viral metagenome</name>
    <dbReference type="NCBI Taxonomy" id="1070528"/>
    <lineage>
        <taxon>unclassified sequences</taxon>
        <taxon>metagenomes</taxon>
        <taxon>organismal metagenomes</taxon>
    </lineage>
</organism>
<evidence type="ECO:0000256" key="2">
    <source>
        <dbReference type="ARBA" id="ARBA00022801"/>
    </source>
</evidence>
<evidence type="ECO:0000313" key="6">
    <source>
        <dbReference type="EMBL" id="QHT91125.1"/>
    </source>
</evidence>
<keyword evidence="1" id="KW-0540">Nuclease</keyword>
<dbReference type="AlphaFoldDB" id="A0A6C0IF78"/>
<evidence type="ECO:0000256" key="1">
    <source>
        <dbReference type="ARBA" id="ARBA00022722"/>
    </source>
</evidence>
<dbReference type="GO" id="GO:0000956">
    <property type="term" value="P:nuclear-transcribed mRNA catabolic process"/>
    <property type="evidence" value="ECO:0007669"/>
    <property type="project" value="TreeGrafter"/>
</dbReference>
<dbReference type="InterPro" id="IPR004859">
    <property type="entry name" value="Xrn1_N"/>
</dbReference>
<dbReference type="GO" id="GO:0005634">
    <property type="term" value="C:nucleus"/>
    <property type="evidence" value="ECO:0007669"/>
    <property type="project" value="TreeGrafter"/>
</dbReference>
<dbReference type="PANTHER" id="PTHR12341:SF70">
    <property type="entry name" value="XRN1 N-TERMINAL DOMAIN-CONTAINING PROTEIN"/>
    <property type="match status" value="1"/>
</dbReference>
<name>A0A6C0IF78_9ZZZZ</name>
<evidence type="ECO:0000256" key="3">
    <source>
        <dbReference type="ARBA" id="ARBA00022839"/>
    </source>
</evidence>
<dbReference type="Gene3D" id="3.40.50.12390">
    <property type="match status" value="1"/>
</dbReference>
<keyword evidence="3" id="KW-0269">Exonuclease</keyword>
<feature type="domain" description="Xrn1 helical" evidence="5">
    <location>
        <begin position="397"/>
        <end position="543"/>
    </location>
</feature>
<protein>
    <recommendedName>
        <fullName evidence="7">Xrn1 N-terminal domain-containing protein</fullName>
    </recommendedName>
</protein>
<dbReference type="InterPro" id="IPR041412">
    <property type="entry name" value="Xrn1_helical"/>
</dbReference>
<dbReference type="InterPro" id="IPR027073">
    <property type="entry name" value="5_3_exoribonuclease"/>
</dbReference>
<accession>A0A6C0IF78</accession>
<dbReference type="GO" id="GO:0016075">
    <property type="term" value="P:rRNA catabolic process"/>
    <property type="evidence" value="ECO:0007669"/>
    <property type="project" value="TreeGrafter"/>
</dbReference>
<evidence type="ECO:0000259" key="4">
    <source>
        <dbReference type="Pfam" id="PF03159"/>
    </source>
</evidence>
<keyword evidence="2" id="KW-0378">Hydrolase</keyword>
<dbReference type="Pfam" id="PF17846">
    <property type="entry name" value="XRN_M"/>
    <property type="match status" value="2"/>
</dbReference>
<dbReference type="EMBL" id="MN740162">
    <property type="protein sequence ID" value="QHT91125.1"/>
    <property type="molecule type" value="Genomic_DNA"/>
</dbReference>
<dbReference type="GO" id="GO:0004534">
    <property type="term" value="F:5'-3' RNA exonuclease activity"/>
    <property type="evidence" value="ECO:0007669"/>
    <property type="project" value="TreeGrafter"/>
</dbReference>
<evidence type="ECO:0000259" key="5">
    <source>
        <dbReference type="Pfam" id="PF17846"/>
    </source>
</evidence>
<dbReference type="Pfam" id="PF03159">
    <property type="entry name" value="XRN_N"/>
    <property type="match status" value="1"/>
</dbReference>
<dbReference type="GO" id="GO:0003723">
    <property type="term" value="F:RNA binding"/>
    <property type="evidence" value="ECO:0007669"/>
    <property type="project" value="TreeGrafter"/>
</dbReference>
<reference evidence="6" key="1">
    <citation type="journal article" date="2020" name="Nature">
        <title>Giant virus diversity and host interactions through global metagenomics.</title>
        <authorList>
            <person name="Schulz F."/>
            <person name="Roux S."/>
            <person name="Paez-Espino D."/>
            <person name="Jungbluth S."/>
            <person name="Walsh D.A."/>
            <person name="Denef V.J."/>
            <person name="McMahon K.D."/>
            <person name="Konstantinidis K.T."/>
            <person name="Eloe-Fadrosh E.A."/>
            <person name="Kyrpides N.C."/>
            <person name="Woyke T."/>
        </authorList>
    </citation>
    <scope>NUCLEOTIDE SEQUENCE</scope>
    <source>
        <strain evidence="6">GVMAG-M-3300023184-72</strain>
    </source>
</reference>
<dbReference type="PANTHER" id="PTHR12341">
    <property type="entry name" value="5'-&gt;3' EXORIBONUCLEASE"/>
    <property type="match status" value="1"/>
</dbReference>
<proteinExistence type="predicted"/>
<feature type="domain" description="Xrn1 helical" evidence="5">
    <location>
        <begin position="277"/>
        <end position="377"/>
    </location>
</feature>
<sequence length="548" mass="64952">MYINTFIYINIYSIKMGIPSYFSYIVKNHSKIIKNLESNNFIVNNLYLDCNSIIYDVVHSIDFTKLTDSDVDTIIRAVCNKIDEYIYLLKPDNNIFIAFDGVAPVAKLEQQRSRRYKSLYQNNIVKSIYKNTKPDPWNTTAITPGTVFMKKLNDKIRNVYNNPKKYNVKQLIISPSDRFGEGEHKLFDYIRTFPESHKGLNTVIYGLDADLIMLSINHLPISENIYLFRETPHFIKSINSELEPNESYVIDIPELANTITLDMNNGQPLTSQQQKNRIYDYIFLCFFLGNDFMPHFPSVNIRTGGVDKMINAYKYTIGSTDSNLTDGKNIYWKNVRKLVQFLADNEEENFKTEMKLRNRRDKQPLNENVTPEEAFKNFEAIPTYERSLEKYINPFSENWQNRYYKCLFNLDIDDVRKKQICVNYLEGLEWTMKYYTTGCPDWRWSYNYDYPPLLTDLIHFVPYFNTEFIENVKPNPVNELTQLCYVLPKQSLYLLPSNLYNNLINKKSEWYDNNCEFVWAFCRYFWESHVQLPHIDINELEDFVKENV</sequence>
<dbReference type="Gene3D" id="1.25.40.1050">
    <property type="match status" value="1"/>
</dbReference>
<evidence type="ECO:0008006" key="7">
    <source>
        <dbReference type="Google" id="ProtNLM"/>
    </source>
</evidence>
<feature type="domain" description="Xrn1 N-terminal" evidence="4">
    <location>
        <begin position="16"/>
        <end position="230"/>
    </location>
</feature>